<name>A0A8T4L876_9ARCH</name>
<dbReference type="SUPFAM" id="SSF53613">
    <property type="entry name" value="Ribokinase-like"/>
    <property type="match status" value="1"/>
</dbReference>
<dbReference type="AlphaFoldDB" id="A0A8T4L876"/>
<comment type="caution">
    <text evidence="1">The sequence shown here is derived from an EMBL/GenBank/DDBJ whole genome shotgun (WGS) entry which is preliminary data.</text>
</comment>
<keyword evidence="1" id="KW-0418">Kinase</keyword>
<dbReference type="GO" id="GO:0016301">
    <property type="term" value="F:kinase activity"/>
    <property type="evidence" value="ECO:0007669"/>
    <property type="project" value="UniProtKB-KW"/>
</dbReference>
<evidence type="ECO:0000313" key="2">
    <source>
        <dbReference type="Proteomes" id="UP000683213"/>
    </source>
</evidence>
<dbReference type="Gene3D" id="3.40.1190.20">
    <property type="match status" value="1"/>
</dbReference>
<dbReference type="EMBL" id="JAGVWF010000078">
    <property type="protein sequence ID" value="MBS3059775.1"/>
    <property type="molecule type" value="Genomic_DNA"/>
</dbReference>
<feature type="non-terminal residue" evidence="1">
    <location>
        <position position="125"/>
    </location>
</feature>
<protein>
    <submittedName>
        <fullName evidence="1">Sugar kinase</fullName>
    </submittedName>
</protein>
<accession>A0A8T4L876</accession>
<keyword evidence="1" id="KW-0808">Transferase</keyword>
<proteinExistence type="predicted"/>
<dbReference type="Proteomes" id="UP000683213">
    <property type="component" value="Unassembled WGS sequence"/>
</dbReference>
<gene>
    <name evidence="1" type="ORF">J4224_05130</name>
</gene>
<organism evidence="1 2">
    <name type="scientific">Candidatus Iainarchaeum sp</name>
    <dbReference type="NCBI Taxonomy" id="3101447"/>
    <lineage>
        <taxon>Archaea</taxon>
        <taxon>Candidatus Iainarchaeota</taxon>
        <taxon>Candidatus Iainarchaeia</taxon>
        <taxon>Candidatus Iainarchaeales</taxon>
        <taxon>Candidatus Iainarchaeaceae</taxon>
        <taxon>Candidatus Iainarchaeum</taxon>
    </lineage>
</organism>
<sequence>MVKAVVVGSVALDSIRTPFGEVHEALGGSASYAGYASSFFSKTGIVGVVGSDFPKKHLDLFKRKGIDLSGLSFADGKTFRWHGYYEFDLNQAHTVKTELNVFEEFQPVLPDSYRKAKFLFLGNIG</sequence>
<reference evidence="1" key="1">
    <citation type="submission" date="2021-03" db="EMBL/GenBank/DDBJ databases">
        <authorList>
            <person name="Jaffe A."/>
        </authorList>
    </citation>
    <scope>NUCLEOTIDE SEQUENCE</scope>
    <source>
        <strain evidence="1">RIFCSPHIGHO2_01_FULL_GW2011_AR10_43_9</strain>
    </source>
</reference>
<evidence type="ECO:0000313" key="1">
    <source>
        <dbReference type="EMBL" id="MBS3059775.1"/>
    </source>
</evidence>
<dbReference type="InterPro" id="IPR029056">
    <property type="entry name" value="Ribokinase-like"/>
</dbReference>
<reference evidence="1" key="2">
    <citation type="submission" date="2021-05" db="EMBL/GenBank/DDBJ databases">
        <title>Protein family content uncovers lineage relationships and bacterial pathway maintenance mechanisms in DPANN archaea.</title>
        <authorList>
            <person name="Castelle C.J."/>
            <person name="Meheust R."/>
            <person name="Jaffe A.L."/>
            <person name="Seitz K."/>
            <person name="Gong X."/>
            <person name="Baker B.J."/>
            <person name="Banfield J.F."/>
        </authorList>
    </citation>
    <scope>NUCLEOTIDE SEQUENCE</scope>
    <source>
        <strain evidence="1">RIFCSPHIGHO2_01_FULL_GW2011_AR10_43_9</strain>
    </source>
</reference>